<dbReference type="SUPFAM" id="SSF48452">
    <property type="entry name" value="TPR-like"/>
    <property type="match status" value="1"/>
</dbReference>
<keyword evidence="1" id="KW-0449">Lipoprotein</keyword>
<dbReference type="InterPro" id="IPR011990">
    <property type="entry name" value="TPR-like_helical_dom_sf"/>
</dbReference>
<dbReference type="Gene3D" id="1.25.40.390">
    <property type="match status" value="1"/>
</dbReference>
<dbReference type="Proteomes" id="UP001597357">
    <property type="component" value="Unassembled WGS sequence"/>
</dbReference>
<reference evidence="2" key="1">
    <citation type="journal article" date="2019" name="Int. J. Syst. Evol. Microbiol.">
        <title>The Global Catalogue of Microorganisms (GCM) 10K type strain sequencing project: providing services to taxonomists for standard genome sequencing and annotation.</title>
        <authorList>
            <consortium name="The Broad Institute Genomics Platform"/>
            <consortium name="The Broad Institute Genome Sequencing Center for Infectious Disease"/>
            <person name="Wu L."/>
            <person name="Ma J."/>
        </authorList>
    </citation>
    <scope>NUCLEOTIDE SEQUENCE [LARGE SCALE GENOMIC DNA]</scope>
    <source>
        <strain evidence="2">KCTC 42255</strain>
    </source>
</reference>
<evidence type="ECO:0000313" key="2">
    <source>
        <dbReference type="Proteomes" id="UP001597357"/>
    </source>
</evidence>
<name>A0ABW5SAZ2_9FLAO</name>
<accession>A0ABW5SAZ2</accession>
<dbReference type="RefSeq" id="WP_379043643.1">
    <property type="nucleotide sequence ID" value="NZ_JBHULZ010000009.1"/>
</dbReference>
<gene>
    <name evidence="1" type="ORF">ACFSQ0_02480</name>
</gene>
<dbReference type="Pfam" id="PF12771">
    <property type="entry name" value="SusD-like_2"/>
    <property type="match status" value="1"/>
</dbReference>
<organism evidence="1 2">
    <name type="scientific">Mesonia sediminis</name>
    <dbReference type="NCBI Taxonomy" id="1703946"/>
    <lineage>
        <taxon>Bacteria</taxon>
        <taxon>Pseudomonadati</taxon>
        <taxon>Bacteroidota</taxon>
        <taxon>Flavobacteriia</taxon>
        <taxon>Flavobacteriales</taxon>
        <taxon>Flavobacteriaceae</taxon>
        <taxon>Mesonia</taxon>
    </lineage>
</organism>
<sequence length="474" mass="54502">MRKFILITLTVIGLNACTKDFEETNTDPNKLTEITAGSVLNPVLYELAKRNAYTVRNLSAPMMQMFIQTDDYINAPFLYSFTQNVGGSMWNAYYKQINNLNEMEQAAIREGLPNYEAIALSLKAYTYSLLTDTFGDVPMVEAGQAENGVFYPSFTPQKEIYEQIFKDLSYANSLYDPESPMPYVPDILFNNDVLHWQKFTNSLHLRLLLRVSNRPELQAFEKLKQMLNDPMQYPVFESNEEHAVIEITGIPPLLSPWDRPQDFGVFRYYTAFFIDRLNEWDDPRRAIFASEAKGLNNENYGYIGEPIDYLNESLADSIATASGVQNSLAEAPLIIPILTFAEVSFIKAELAQRGYLGQAEMHYKTGVEAAVKLWGEDLPSDYFDNPLAAYDNSLSRILTQKYFGLFFTDLQAWYEHRRTGLPVLPTTTAMENNQQMPERLYYPIDEVDRNYDNYLKAIDQMGPDQINTKVWWNK</sequence>
<keyword evidence="2" id="KW-1185">Reference proteome</keyword>
<dbReference type="InterPro" id="IPR041662">
    <property type="entry name" value="SusD-like_2"/>
</dbReference>
<evidence type="ECO:0000313" key="1">
    <source>
        <dbReference type="EMBL" id="MFD2696846.1"/>
    </source>
</evidence>
<dbReference type="EMBL" id="JBHULZ010000009">
    <property type="protein sequence ID" value="MFD2696846.1"/>
    <property type="molecule type" value="Genomic_DNA"/>
</dbReference>
<comment type="caution">
    <text evidence="1">The sequence shown here is derived from an EMBL/GenBank/DDBJ whole genome shotgun (WGS) entry which is preliminary data.</text>
</comment>
<proteinExistence type="predicted"/>
<protein>
    <submittedName>
        <fullName evidence="1">SusD/RagB family nutrient-binding outer membrane lipoprotein</fullName>
    </submittedName>
</protein>